<dbReference type="Gene3D" id="3.40.50.150">
    <property type="entry name" value="Vaccinia Virus protein VP39"/>
    <property type="match status" value="1"/>
</dbReference>
<organism evidence="7 8">
    <name type="scientific">Campylobacter gastrosuis</name>
    <dbReference type="NCBI Taxonomy" id="2974576"/>
    <lineage>
        <taxon>Bacteria</taxon>
        <taxon>Pseudomonadati</taxon>
        <taxon>Campylobacterota</taxon>
        <taxon>Epsilonproteobacteria</taxon>
        <taxon>Campylobacterales</taxon>
        <taxon>Campylobacteraceae</taxon>
        <taxon>Campylobacter</taxon>
    </lineage>
</organism>
<keyword evidence="8" id="KW-1185">Reference proteome</keyword>
<accession>A0ABT7HRK8</accession>
<protein>
    <submittedName>
        <fullName evidence="7">tRNA (Uridine(54)-C5)-methyltransferase TrmA</fullName>
        <ecNumber evidence="7">2.1.1.35</ecNumber>
    </submittedName>
</protein>
<name>A0ABT7HRK8_9BACT</name>
<evidence type="ECO:0000256" key="4">
    <source>
        <dbReference type="ARBA" id="ARBA00022694"/>
    </source>
</evidence>
<comment type="similarity">
    <text evidence="5">Belongs to the class I-like SAM-binding methyltransferase superfamily. RNA M5U methyltransferase family.</text>
</comment>
<dbReference type="PANTHER" id="PTHR47790">
    <property type="entry name" value="TRNA/TMRNA (URACIL-C(5))-METHYLTRANSFERASE"/>
    <property type="match status" value="1"/>
</dbReference>
<feature type="binding site" evidence="5">
    <location>
        <position position="299"/>
    </location>
    <ligand>
        <name>S-adenosyl-L-methionine</name>
        <dbReference type="ChEBI" id="CHEBI:59789"/>
    </ligand>
</feature>
<feature type="active site" description="Nucleophile" evidence="5">
    <location>
        <position position="324"/>
    </location>
</feature>
<reference evidence="7" key="2">
    <citation type="journal article" date="2023" name="Microorganisms">
        <title>Isolation and Genomic Characteristics of Cat-Borne Campylobacter felis sp. nov. and Sheep-Borne Campylobacter ovis sp. nov.</title>
        <authorList>
            <person name="Wang H."/>
            <person name="Li Y."/>
            <person name="Gu Y."/>
            <person name="Zhou G."/>
            <person name="Chen X."/>
            <person name="Zhang X."/>
            <person name="Shao Z."/>
            <person name="Zhang J."/>
            <person name="Zhang M."/>
        </authorList>
    </citation>
    <scope>NUCLEOTIDE SEQUENCE</scope>
    <source>
        <strain evidence="7">PS10</strain>
    </source>
</reference>
<evidence type="ECO:0000313" key="8">
    <source>
        <dbReference type="Proteomes" id="UP001173801"/>
    </source>
</evidence>
<evidence type="ECO:0000256" key="1">
    <source>
        <dbReference type="ARBA" id="ARBA00022603"/>
    </source>
</evidence>
<dbReference type="InterPro" id="IPR029063">
    <property type="entry name" value="SAM-dependent_MTases_sf"/>
</dbReference>
<dbReference type="PANTHER" id="PTHR47790:SF2">
    <property type="entry name" value="TRNA_TMRNA (URACIL-C(5))-METHYLTRANSFERASE"/>
    <property type="match status" value="1"/>
</dbReference>
<feature type="binding site" evidence="5">
    <location>
        <position position="191"/>
    </location>
    <ligand>
        <name>S-adenosyl-L-methionine</name>
        <dbReference type="ChEBI" id="CHEBI:59789"/>
    </ligand>
</feature>
<dbReference type="CDD" id="cd02440">
    <property type="entry name" value="AdoMet_MTases"/>
    <property type="match status" value="1"/>
</dbReference>
<dbReference type="SUPFAM" id="SSF53335">
    <property type="entry name" value="S-adenosyl-L-methionine-dependent methyltransferases"/>
    <property type="match status" value="1"/>
</dbReference>
<dbReference type="Pfam" id="PF05958">
    <property type="entry name" value="tRNA_U5-meth_tr"/>
    <property type="match status" value="1"/>
</dbReference>
<evidence type="ECO:0000313" key="7">
    <source>
        <dbReference type="EMBL" id="MDL0089345.1"/>
    </source>
</evidence>
<dbReference type="Proteomes" id="UP001173801">
    <property type="component" value="Unassembled WGS sequence"/>
</dbReference>
<evidence type="ECO:0000256" key="3">
    <source>
        <dbReference type="ARBA" id="ARBA00022691"/>
    </source>
</evidence>
<dbReference type="EMBL" id="JANURM010000011">
    <property type="protein sequence ID" value="MDL0089345.1"/>
    <property type="molecule type" value="Genomic_DNA"/>
</dbReference>
<dbReference type="Gene3D" id="2.40.50.1070">
    <property type="match status" value="1"/>
</dbReference>
<evidence type="ECO:0000256" key="6">
    <source>
        <dbReference type="PROSITE-ProRule" id="PRU10015"/>
    </source>
</evidence>
<evidence type="ECO:0000256" key="5">
    <source>
        <dbReference type="PROSITE-ProRule" id="PRU01024"/>
    </source>
</evidence>
<dbReference type="PROSITE" id="PS51687">
    <property type="entry name" value="SAM_MT_RNA_M5U"/>
    <property type="match status" value="1"/>
</dbReference>
<feature type="binding site" evidence="5">
    <location>
        <position position="218"/>
    </location>
    <ligand>
        <name>S-adenosyl-L-methionine</name>
        <dbReference type="ChEBI" id="CHEBI:59789"/>
    </ligand>
</feature>
<evidence type="ECO:0000256" key="2">
    <source>
        <dbReference type="ARBA" id="ARBA00022679"/>
    </source>
</evidence>
<reference evidence="7" key="1">
    <citation type="submission" date="2022-08" db="EMBL/GenBank/DDBJ databases">
        <authorList>
            <person name="Wang H."/>
        </authorList>
    </citation>
    <scope>NUCLEOTIDE SEQUENCE</scope>
    <source>
        <strain evidence="7">PS10</strain>
    </source>
</reference>
<dbReference type="InterPro" id="IPR030390">
    <property type="entry name" value="MeTrfase_TrmA_AS"/>
</dbReference>
<dbReference type="RefSeq" id="WP_284938005.1">
    <property type="nucleotide sequence ID" value="NZ_JANURM010000011.1"/>
</dbReference>
<keyword evidence="3 5" id="KW-0949">S-adenosyl-L-methionine</keyword>
<dbReference type="GO" id="GO:0030697">
    <property type="term" value="F:tRNA (uracil(54)-C5)-methyltransferase activity, S-adenosyl methionine-dependent"/>
    <property type="evidence" value="ECO:0007669"/>
    <property type="project" value="UniProtKB-EC"/>
</dbReference>
<gene>
    <name evidence="7" type="primary">trmA</name>
    <name evidence="7" type="ORF">NYG85_08210</name>
</gene>
<dbReference type="InterPro" id="IPR010280">
    <property type="entry name" value="U5_MeTrfase_fam"/>
</dbReference>
<feature type="binding site" evidence="5">
    <location>
        <position position="239"/>
    </location>
    <ligand>
        <name>S-adenosyl-L-methionine</name>
        <dbReference type="ChEBI" id="CHEBI:59789"/>
    </ligand>
</feature>
<dbReference type="GO" id="GO:0032259">
    <property type="term" value="P:methylation"/>
    <property type="evidence" value="ECO:0007669"/>
    <property type="project" value="UniProtKB-KW"/>
</dbReference>
<dbReference type="InterPro" id="IPR011869">
    <property type="entry name" value="TrmA_MeTrfase"/>
</dbReference>
<dbReference type="EC" id="2.1.1.35" evidence="7"/>
<dbReference type="HAMAP" id="MF_01011">
    <property type="entry name" value="RNA_methyltr_TrmA"/>
    <property type="match status" value="1"/>
</dbReference>
<dbReference type="NCBIfam" id="TIGR02143">
    <property type="entry name" value="trmA_only"/>
    <property type="match status" value="1"/>
</dbReference>
<keyword evidence="2 5" id="KW-0808">Transferase</keyword>
<feature type="active site" evidence="6">
    <location>
        <position position="324"/>
    </location>
</feature>
<proteinExistence type="inferred from homology"/>
<keyword evidence="1 5" id="KW-0489">Methyltransferase</keyword>
<comment type="caution">
    <text evidence="7">The sequence shown here is derived from an EMBL/GenBank/DDBJ whole genome shotgun (WGS) entry which is preliminary data.</text>
</comment>
<keyword evidence="4" id="KW-0819">tRNA processing</keyword>
<sequence>MECLHLRECGSCTLFSPYDEQVEFKLDFLRENFSEFYKGDFEFFKSHKSHYRTRAEFGIWHENNAISYTMNGVNGNKILIKNCPKVSFEIYDFMPKLIEILNQFESLKSRLFGVEFIDSTSELLCVLLYHKRLDESFKNELEILKSAFKNVNFIARSKGVKIVLDEPNLSDKLKIDDKIYTLNYDENAFIQPNKKVNESMIGWAKSCVKNGTDLLELYCGHGNFTLPLSEKFRAVLATEISKSSIKNATKNCKLNNIKNINFVRLSADELMSAFNHEREFNRLKNLDIFSYDFSHILVDPPRAGLSKNVIEFIKNYENIIYISCNPSTLKENLCELAKTHKVVRFAGFDQFANTHHLECGVLLTRNFVF</sequence>
<dbReference type="PROSITE" id="PS01230">
    <property type="entry name" value="TRMA_1"/>
    <property type="match status" value="1"/>
</dbReference>